<evidence type="ECO:0000313" key="3">
    <source>
        <dbReference type="EMBL" id="GGF36742.1"/>
    </source>
</evidence>
<dbReference type="Pfam" id="PF21922">
    <property type="entry name" value="PBP_dimer_2"/>
    <property type="match status" value="1"/>
</dbReference>
<dbReference type="GO" id="GO:0005886">
    <property type="term" value="C:plasma membrane"/>
    <property type="evidence" value="ECO:0007669"/>
    <property type="project" value="TreeGrafter"/>
</dbReference>
<dbReference type="SUPFAM" id="SSF56601">
    <property type="entry name" value="beta-lactamase/transpeptidase-like"/>
    <property type="match status" value="1"/>
</dbReference>
<dbReference type="GO" id="GO:0071972">
    <property type="term" value="F:peptidoglycan L,D-transpeptidase activity"/>
    <property type="evidence" value="ECO:0007669"/>
    <property type="project" value="TreeGrafter"/>
</dbReference>
<sequence length="485" mass="50762">MNRELKRVTIVILAMFATLFLSVTTIQFFSADALANDSRNARTIYASYSKQRGPILVQGQPIAQSVPSDDQYKYQRTYSNGPLYSAVTGYYTLDQGSSGIESALNDELAGTSGSQFLSQLNSIVTGQNPQGASVELTIDPKIQQAAYDALGSQQGAVIAVEPKTGRILAMVSKPDYDPNALAVHDTDQVINTYNTLNTDPNQPLINRTLGGNLDPPGSTFKIVTSSAALQNANLPADHQLPNLSGYQLPNSTNVVSNAGGGTCGPGDTVSIETAFVLSCNIPMAELGVEMGQKDLTDMANAYGYNSGFDSPIPVEASQFPPLKNDPAQLALSSFGQSNVRSSPMQIVEQSMAVANGGVIMQPNLVDTISAPDLTVLQQFQPKTLNTPITSVTASTLSSWMVEAVNSGAATNARIDGVSVAGKTGTAENGTGDPYTLWFTGFAPADNPQVAVAVVVQNGGGLGESGTGNDVAAPIAKKVLEAVLNK</sequence>
<comment type="caution">
    <text evidence="3">The sequence shown here is derived from an EMBL/GenBank/DDBJ whole genome shotgun (WGS) entry which is preliminary data.</text>
</comment>
<dbReference type="EMBL" id="BMGP01000006">
    <property type="protein sequence ID" value="GGF36742.1"/>
    <property type="molecule type" value="Genomic_DNA"/>
</dbReference>
<protein>
    <submittedName>
        <fullName evidence="3">Cell division protein FtsI</fullName>
    </submittedName>
</protein>
<proteinExistence type="predicted"/>
<dbReference type="Gene3D" id="3.90.1310.10">
    <property type="entry name" value="Penicillin-binding protein 2a (Domain 2)"/>
    <property type="match status" value="1"/>
</dbReference>
<dbReference type="Gene3D" id="3.40.710.10">
    <property type="entry name" value="DD-peptidase/beta-lactamase superfamily"/>
    <property type="match status" value="1"/>
</dbReference>
<dbReference type="RefSeq" id="WP_188680056.1">
    <property type="nucleotide sequence ID" value="NZ_BMGP01000006.1"/>
</dbReference>
<dbReference type="GO" id="GO:0008658">
    <property type="term" value="F:penicillin binding"/>
    <property type="evidence" value="ECO:0007669"/>
    <property type="project" value="InterPro"/>
</dbReference>
<feature type="domain" description="Penicillin-binding protein transpeptidase" evidence="1">
    <location>
        <begin position="155"/>
        <end position="480"/>
    </location>
</feature>
<dbReference type="InterPro" id="IPR036138">
    <property type="entry name" value="PBP_dimer_sf"/>
</dbReference>
<evidence type="ECO:0000313" key="4">
    <source>
        <dbReference type="Proteomes" id="UP000598775"/>
    </source>
</evidence>
<dbReference type="Pfam" id="PF00905">
    <property type="entry name" value="Transpeptidase"/>
    <property type="match status" value="1"/>
</dbReference>
<feature type="domain" description="Penicillin binding protein A dimerisation" evidence="2">
    <location>
        <begin position="52"/>
        <end position="134"/>
    </location>
</feature>
<dbReference type="InterPro" id="IPR054120">
    <property type="entry name" value="PBPA_dimer"/>
</dbReference>
<dbReference type="Proteomes" id="UP000598775">
    <property type="component" value="Unassembled WGS sequence"/>
</dbReference>
<dbReference type="InterPro" id="IPR001460">
    <property type="entry name" value="PCN-bd_Tpept"/>
</dbReference>
<accession>A0A917F2K4</accession>
<name>A0A917F2K4_9MICO</name>
<keyword evidence="3" id="KW-0132">Cell division</keyword>
<dbReference type="InterPro" id="IPR012338">
    <property type="entry name" value="Beta-lactam/transpept-like"/>
</dbReference>
<dbReference type="SUPFAM" id="SSF56519">
    <property type="entry name" value="Penicillin binding protein dimerisation domain"/>
    <property type="match status" value="1"/>
</dbReference>
<dbReference type="GO" id="GO:0071555">
    <property type="term" value="P:cell wall organization"/>
    <property type="evidence" value="ECO:0007669"/>
    <property type="project" value="TreeGrafter"/>
</dbReference>
<evidence type="ECO:0000259" key="1">
    <source>
        <dbReference type="Pfam" id="PF00905"/>
    </source>
</evidence>
<reference evidence="3 4" key="1">
    <citation type="journal article" date="2014" name="Int. J. Syst. Evol. Microbiol.">
        <title>Complete genome sequence of Corynebacterium casei LMG S-19264T (=DSM 44701T), isolated from a smear-ripened cheese.</title>
        <authorList>
            <consortium name="US DOE Joint Genome Institute (JGI-PGF)"/>
            <person name="Walter F."/>
            <person name="Albersmeier A."/>
            <person name="Kalinowski J."/>
            <person name="Ruckert C."/>
        </authorList>
    </citation>
    <scope>NUCLEOTIDE SEQUENCE [LARGE SCALE GENOMIC DNA]</scope>
    <source>
        <strain evidence="3 4">CGMCC 1.12976</strain>
    </source>
</reference>
<dbReference type="PANTHER" id="PTHR30627:SF24">
    <property type="entry name" value="PENICILLIN-BINDING PROTEIN 4B"/>
    <property type="match status" value="1"/>
</dbReference>
<organism evidence="3 4">
    <name type="scientific">Subtercola lobariae</name>
    <dbReference type="NCBI Taxonomy" id="1588641"/>
    <lineage>
        <taxon>Bacteria</taxon>
        <taxon>Bacillati</taxon>
        <taxon>Actinomycetota</taxon>
        <taxon>Actinomycetes</taxon>
        <taxon>Micrococcales</taxon>
        <taxon>Microbacteriaceae</taxon>
        <taxon>Subtercola</taxon>
    </lineage>
</organism>
<dbReference type="GO" id="GO:0051301">
    <property type="term" value="P:cell division"/>
    <property type="evidence" value="ECO:0007669"/>
    <property type="project" value="UniProtKB-KW"/>
</dbReference>
<keyword evidence="3" id="KW-0131">Cell cycle</keyword>
<dbReference type="InterPro" id="IPR050515">
    <property type="entry name" value="Beta-lactam/transpept"/>
</dbReference>
<keyword evidence="4" id="KW-1185">Reference proteome</keyword>
<dbReference type="AlphaFoldDB" id="A0A917F2K4"/>
<evidence type="ECO:0000259" key="2">
    <source>
        <dbReference type="Pfam" id="PF21922"/>
    </source>
</evidence>
<gene>
    <name evidence="3" type="ORF">GCM10011399_32110</name>
</gene>
<dbReference type="PANTHER" id="PTHR30627">
    <property type="entry name" value="PEPTIDOGLYCAN D,D-TRANSPEPTIDASE"/>
    <property type="match status" value="1"/>
</dbReference>